<sequence>MTSPEEMEQAADRLRACARTGREKAQALATQLDAVVTTSGDDGVWKGPYPTKATADLTADQQALGRAADLLRQDAAAWDRKADHLDADAADARAEAKKQAAARSAADQQPAGAH</sequence>
<dbReference type="EMBL" id="RDBE01000006">
    <property type="protein sequence ID" value="RLV49627.1"/>
    <property type="molecule type" value="Genomic_DNA"/>
</dbReference>
<keyword evidence="3" id="KW-1185">Reference proteome</keyword>
<feature type="compositionally biased region" description="Low complexity" evidence="1">
    <location>
        <begin position="99"/>
        <end position="114"/>
    </location>
</feature>
<feature type="compositionally biased region" description="Basic and acidic residues" evidence="1">
    <location>
        <begin position="89"/>
        <end position="98"/>
    </location>
</feature>
<organism evidence="2 3">
    <name type="scientific">Nocardioides mangrovicus</name>
    <dbReference type="NCBI Taxonomy" id="2478913"/>
    <lineage>
        <taxon>Bacteria</taxon>
        <taxon>Bacillati</taxon>
        <taxon>Actinomycetota</taxon>
        <taxon>Actinomycetes</taxon>
        <taxon>Propionibacteriales</taxon>
        <taxon>Nocardioidaceae</taxon>
        <taxon>Nocardioides</taxon>
    </lineage>
</organism>
<comment type="caution">
    <text evidence="2">The sequence shown here is derived from an EMBL/GenBank/DDBJ whole genome shotgun (WGS) entry which is preliminary data.</text>
</comment>
<gene>
    <name evidence="2" type="ORF">D9V37_06825</name>
</gene>
<evidence type="ECO:0000313" key="3">
    <source>
        <dbReference type="Proteomes" id="UP000281708"/>
    </source>
</evidence>
<reference evidence="2 3" key="1">
    <citation type="submission" date="2018-10" db="EMBL/GenBank/DDBJ databases">
        <title>Marmoricola sp. 4Q3S-7 whole genome shotgun sequence.</title>
        <authorList>
            <person name="Li F."/>
        </authorList>
    </citation>
    <scope>NUCLEOTIDE SEQUENCE [LARGE SCALE GENOMIC DNA]</scope>
    <source>
        <strain evidence="2 3">4Q3S-7</strain>
    </source>
</reference>
<dbReference type="RefSeq" id="WP_147455881.1">
    <property type="nucleotide sequence ID" value="NZ_RDBE01000006.1"/>
</dbReference>
<proteinExistence type="predicted"/>
<evidence type="ECO:0000313" key="2">
    <source>
        <dbReference type="EMBL" id="RLV49627.1"/>
    </source>
</evidence>
<protein>
    <submittedName>
        <fullName evidence="2">Uncharacterized protein</fullName>
    </submittedName>
</protein>
<name>A0A3L8P3N0_9ACTN</name>
<dbReference type="AlphaFoldDB" id="A0A3L8P3N0"/>
<dbReference type="Proteomes" id="UP000281708">
    <property type="component" value="Unassembled WGS sequence"/>
</dbReference>
<accession>A0A3L8P3N0</accession>
<evidence type="ECO:0000256" key="1">
    <source>
        <dbReference type="SAM" id="MobiDB-lite"/>
    </source>
</evidence>
<feature type="region of interest" description="Disordered" evidence="1">
    <location>
        <begin position="89"/>
        <end position="114"/>
    </location>
</feature>